<dbReference type="InterPro" id="IPR044876">
    <property type="entry name" value="HRDC_dom_sf"/>
</dbReference>
<evidence type="ECO:0000256" key="5">
    <source>
        <dbReference type="ARBA" id="ARBA00022835"/>
    </source>
</evidence>
<accession>A0A1W5D1V6</accession>
<keyword evidence="7" id="KW-0539">Nucleus</keyword>
<dbReference type="SMART" id="SM00341">
    <property type="entry name" value="HRDC"/>
    <property type="match status" value="1"/>
</dbReference>
<feature type="compositionally biased region" description="Basic and acidic residues" evidence="9">
    <location>
        <begin position="856"/>
        <end position="867"/>
    </location>
</feature>
<feature type="compositionally biased region" description="Polar residues" evidence="9">
    <location>
        <begin position="169"/>
        <end position="180"/>
    </location>
</feature>
<dbReference type="Pfam" id="PF08066">
    <property type="entry name" value="PMC2NT"/>
    <property type="match status" value="1"/>
</dbReference>
<dbReference type="InterPro" id="IPR002562">
    <property type="entry name" value="3'-5'_exonuclease_dom"/>
</dbReference>
<evidence type="ECO:0000256" key="2">
    <source>
        <dbReference type="ARBA" id="ARBA00022552"/>
    </source>
</evidence>
<comment type="similarity">
    <text evidence="8">Belongs to the exosome component 10/RRP6 family.</text>
</comment>
<dbReference type="InterPro" id="IPR036397">
    <property type="entry name" value="RNaseH_sf"/>
</dbReference>
<dbReference type="SUPFAM" id="SSF47819">
    <property type="entry name" value="HRDC-like"/>
    <property type="match status" value="1"/>
</dbReference>
<dbReference type="PANTHER" id="PTHR12124:SF47">
    <property type="entry name" value="EXOSOME COMPONENT 10"/>
    <property type="match status" value="1"/>
</dbReference>
<dbReference type="GO" id="GO:0005730">
    <property type="term" value="C:nucleolus"/>
    <property type="evidence" value="ECO:0007669"/>
    <property type="project" value="TreeGrafter"/>
</dbReference>
<evidence type="ECO:0000256" key="8">
    <source>
        <dbReference type="ARBA" id="ARBA00043957"/>
    </source>
</evidence>
<feature type="domain" description="HRDC" evidence="10">
    <location>
        <begin position="502"/>
        <end position="582"/>
    </location>
</feature>
<dbReference type="GO" id="GO:0071039">
    <property type="term" value="P:nuclear polyadenylation-dependent CUT catabolic process"/>
    <property type="evidence" value="ECO:0007669"/>
    <property type="project" value="TreeGrafter"/>
</dbReference>
<dbReference type="Pfam" id="PF01612">
    <property type="entry name" value="DNA_pol_A_exo1"/>
    <property type="match status" value="1"/>
</dbReference>
<dbReference type="GO" id="GO:0071038">
    <property type="term" value="P:TRAMP-dependent tRNA surveillance pathway"/>
    <property type="evidence" value="ECO:0007669"/>
    <property type="project" value="TreeGrafter"/>
</dbReference>
<dbReference type="InterPro" id="IPR045092">
    <property type="entry name" value="Rrp6-like"/>
</dbReference>
<evidence type="ECO:0000256" key="9">
    <source>
        <dbReference type="SAM" id="MobiDB-lite"/>
    </source>
</evidence>
<keyword evidence="12" id="KW-1185">Reference proteome</keyword>
<evidence type="ECO:0000256" key="3">
    <source>
        <dbReference type="ARBA" id="ARBA00022722"/>
    </source>
</evidence>
<feature type="compositionally biased region" description="Basic and acidic residues" evidence="9">
    <location>
        <begin position="767"/>
        <end position="788"/>
    </location>
</feature>
<dbReference type="CDD" id="cd06147">
    <property type="entry name" value="Rrp6p_like_exo"/>
    <property type="match status" value="1"/>
</dbReference>
<feature type="region of interest" description="Disordered" evidence="9">
    <location>
        <begin position="720"/>
        <end position="867"/>
    </location>
</feature>
<evidence type="ECO:0000256" key="7">
    <source>
        <dbReference type="ARBA" id="ARBA00023242"/>
    </source>
</evidence>
<evidence type="ECO:0000313" key="12">
    <source>
        <dbReference type="Proteomes" id="UP000192927"/>
    </source>
</evidence>
<dbReference type="GO" id="GO:0071036">
    <property type="term" value="P:nuclear polyadenylation-dependent snoRNA catabolic process"/>
    <property type="evidence" value="ECO:0007669"/>
    <property type="project" value="TreeGrafter"/>
</dbReference>
<dbReference type="PROSITE" id="PS50967">
    <property type="entry name" value="HRDC"/>
    <property type="match status" value="1"/>
</dbReference>
<dbReference type="Gene3D" id="3.30.420.10">
    <property type="entry name" value="Ribonuclease H-like superfamily/Ribonuclease H"/>
    <property type="match status" value="1"/>
</dbReference>
<dbReference type="EMBL" id="FWEW01001418">
    <property type="protein sequence ID" value="SLM37114.1"/>
    <property type="molecule type" value="Genomic_DNA"/>
</dbReference>
<dbReference type="GO" id="GO:0071044">
    <property type="term" value="P:histone mRNA catabolic process"/>
    <property type="evidence" value="ECO:0007669"/>
    <property type="project" value="TreeGrafter"/>
</dbReference>
<dbReference type="InterPro" id="IPR002121">
    <property type="entry name" value="HRDC_dom"/>
</dbReference>
<evidence type="ECO:0000256" key="6">
    <source>
        <dbReference type="ARBA" id="ARBA00022839"/>
    </source>
</evidence>
<keyword evidence="4" id="KW-0378">Hydrolase</keyword>
<keyword evidence="2" id="KW-0698">rRNA processing</keyword>
<dbReference type="FunFam" id="3.30.420.10:FF:000059">
    <property type="entry name" value="Exosome complex exonuclease Rrp6"/>
    <property type="match status" value="1"/>
</dbReference>
<feature type="compositionally biased region" description="Polar residues" evidence="9">
    <location>
        <begin position="743"/>
        <end position="760"/>
    </location>
</feature>
<evidence type="ECO:0000259" key="10">
    <source>
        <dbReference type="PROSITE" id="PS50967"/>
    </source>
</evidence>
<dbReference type="InterPro" id="IPR010997">
    <property type="entry name" value="HRDC-like_sf"/>
</dbReference>
<reference evidence="12" key="1">
    <citation type="submission" date="2017-03" db="EMBL/GenBank/DDBJ databases">
        <authorList>
            <person name="Sharma R."/>
            <person name="Thines M."/>
        </authorList>
    </citation>
    <scope>NUCLEOTIDE SEQUENCE [LARGE SCALE GENOMIC DNA]</scope>
</reference>
<dbReference type="GO" id="GO:0071051">
    <property type="term" value="P:poly(A)-dependent snoRNA 3'-end processing"/>
    <property type="evidence" value="ECO:0007669"/>
    <property type="project" value="TreeGrafter"/>
</dbReference>
<protein>
    <submittedName>
        <fullName evidence="11">Exosome complex exonuclease rrp6</fullName>
    </submittedName>
</protein>
<dbReference type="PANTHER" id="PTHR12124">
    <property type="entry name" value="POLYMYOSITIS/SCLERODERMA AUTOANTIGEN-RELATED"/>
    <property type="match status" value="1"/>
</dbReference>
<dbReference type="GO" id="GO:0000467">
    <property type="term" value="P:exonucleolytic trimming to generate mature 3'-end of 5.8S rRNA from tricistronic rRNA transcript (SSU-rRNA, 5.8S rRNA, LSU-rRNA)"/>
    <property type="evidence" value="ECO:0007669"/>
    <property type="project" value="InterPro"/>
</dbReference>
<keyword evidence="6 11" id="KW-0269">Exonuclease</keyword>
<evidence type="ECO:0000256" key="1">
    <source>
        <dbReference type="ARBA" id="ARBA00004123"/>
    </source>
</evidence>
<dbReference type="GO" id="GO:0000175">
    <property type="term" value="F:3'-5'-RNA exonuclease activity"/>
    <property type="evidence" value="ECO:0007669"/>
    <property type="project" value="InterPro"/>
</dbReference>
<evidence type="ECO:0000256" key="4">
    <source>
        <dbReference type="ARBA" id="ARBA00022801"/>
    </source>
</evidence>
<dbReference type="GO" id="GO:0003727">
    <property type="term" value="F:single-stranded RNA binding"/>
    <property type="evidence" value="ECO:0007669"/>
    <property type="project" value="TreeGrafter"/>
</dbReference>
<dbReference type="SUPFAM" id="SSF53098">
    <property type="entry name" value="Ribonuclease H-like"/>
    <property type="match status" value="1"/>
</dbReference>
<dbReference type="AlphaFoldDB" id="A0A1W5D1V6"/>
<dbReference type="GO" id="GO:0000176">
    <property type="term" value="C:nuclear exosome (RNase complex)"/>
    <property type="evidence" value="ECO:0007669"/>
    <property type="project" value="InterPro"/>
</dbReference>
<dbReference type="FunFam" id="1.10.150.80:FF:000001">
    <property type="entry name" value="Putative exosome component 10"/>
    <property type="match status" value="1"/>
</dbReference>
<feature type="compositionally biased region" description="Basic and acidic residues" evidence="9">
    <location>
        <begin position="700"/>
        <end position="711"/>
    </location>
</feature>
<organism evidence="11 12">
    <name type="scientific">Lasallia pustulata</name>
    <dbReference type="NCBI Taxonomy" id="136370"/>
    <lineage>
        <taxon>Eukaryota</taxon>
        <taxon>Fungi</taxon>
        <taxon>Dikarya</taxon>
        <taxon>Ascomycota</taxon>
        <taxon>Pezizomycotina</taxon>
        <taxon>Lecanoromycetes</taxon>
        <taxon>OSLEUM clade</taxon>
        <taxon>Umbilicariomycetidae</taxon>
        <taxon>Umbilicariales</taxon>
        <taxon>Umbilicariaceae</taxon>
        <taxon>Lasallia</taxon>
    </lineage>
</organism>
<keyword evidence="5" id="KW-0271">Exosome</keyword>
<evidence type="ECO:0000313" key="11">
    <source>
        <dbReference type="EMBL" id="SLM37114.1"/>
    </source>
</evidence>
<name>A0A1W5D1V6_9LECA</name>
<dbReference type="GO" id="GO:0071035">
    <property type="term" value="P:nuclear polyadenylation-dependent rRNA catabolic process"/>
    <property type="evidence" value="ECO:0007669"/>
    <property type="project" value="TreeGrafter"/>
</dbReference>
<dbReference type="SMART" id="SM00474">
    <property type="entry name" value="35EXOc"/>
    <property type="match status" value="1"/>
</dbReference>
<dbReference type="InterPro" id="IPR012337">
    <property type="entry name" value="RNaseH-like_sf"/>
</dbReference>
<dbReference type="Proteomes" id="UP000192927">
    <property type="component" value="Unassembled WGS sequence"/>
</dbReference>
<dbReference type="InterPro" id="IPR012588">
    <property type="entry name" value="Exosome-assoc_fac_Rrp6_N"/>
</dbReference>
<comment type="subcellular location">
    <subcellularLocation>
        <location evidence="1">Nucleus</location>
    </subcellularLocation>
</comment>
<proteinExistence type="inferred from homology"/>
<dbReference type="Pfam" id="PF00570">
    <property type="entry name" value="HRDC"/>
    <property type="match status" value="1"/>
</dbReference>
<dbReference type="GO" id="GO:0071040">
    <property type="term" value="P:nuclear polyadenylation-dependent antisense transcript catabolic process"/>
    <property type="evidence" value="ECO:0007669"/>
    <property type="project" value="TreeGrafter"/>
</dbReference>
<feature type="region of interest" description="Disordered" evidence="9">
    <location>
        <begin position="692"/>
        <end position="711"/>
    </location>
</feature>
<sequence length="867" mass="97287">MKHFEILLGCLIARLTLYYVSHRTHRRRRSTDPPSYVYDSVVRLATRPVSTMDNPGFFKTIQDTVSAALVETTRAVGHLSGEDLAFQRSLNPSIGRQIDKQNSRLLDLARGLARSATSGTELVAPPFLNADAVEENWQSIVDVIDNLLEKTDACLDEYTGVIRRLSPSQQEQIASTSTASKKPRPARTYRTQDIPKPQLLFQSVPTSTQVTAFKPLLRSKPHAIIPLEESLGPIITDNGIKQYKHPYDTEISQSSYPPSAYLKSEPTPFLPFDSTKATFVDTPEGVTAMLAELRLATEIAVDLEHHDAHSYIGLVSLMQISTRQKDWVVDTLKPWREDLQILNEVFANPNILKVFHGAFMDIIWLQRDLGLYVVGLFDTFHASRALGYARNSLASLLSRFVNFNAEKQYQMADWRIRPLPEEMFNYARSDTHFLLYVYDKMRNELIDRSNASQEDGNLIEVVLKKSREEALQRYERPFYDIERGTGPNGWYNLLIRTPALFNKQQFAVFRAVHQWRDTVARQEDESLHTIMPKHVLFNIARDMPVDMPSLLGVSHPISAALRIRAGDLLGVIRQAKLDGVTGPEMKEFMHLQPSIQSDIRVNKSLLDTAKPSPTPALNDPHLPAMETQHIYPSRTANSQFWGPTFGSSAWQQPKATVPVQQENHRLAFPLPQLTAEIFETAKIGVSAGVEVASPGSGAPPEHEYVKNRLPRSDDIFTVKELAGPRKRKATDPQDASLGGQSELGISSNANANGEAQNGMLSSVADEEQQHDAQTRAESKAELKTERRLEKARRKPEAPNATEQGAQEGETGAFDYARAPSVLHAKREHNEQSTSKKPFDPYSKSLDAPKGMRKAHKEIAGRSFTFKE</sequence>
<dbReference type="GO" id="GO:0000166">
    <property type="term" value="F:nucleotide binding"/>
    <property type="evidence" value="ECO:0007669"/>
    <property type="project" value="InterPro"/>
</dbReference>
<dbReference type="Gene3D" id="1.10.150.80">
    <property type="entry name" value="HRDC domain"/>
    <property type="match status" value="1"/>
</dbReference>
<keyword evidence="3" id="KW-0540">Nuclease</keyword>
<dbReference type="GO" id="GO:0071037">
    <property type="term" value="P:nuclear polyadenylation-dependent snRNA catabolic process"/>
    <property type="evidence" value="ECO:0007669"/>
    <property type="project" value="TreeGrafter"/>
</dbReference>
<feature type="region of interest" description="Disordered" evidence="9">
    <location>
        <begin position="169"/>
        <end position="194"/>
    </location>
</feature>
<dbReference type="InterPro" id="IPR049559">
    <property type="entry name" value="Rrp6p-like_exo"/>
</dbReference>